<dbReference type="PANTHER" id="PTHR47338:SF16">
    <property type="entry name" value="TRANSCRIPTION FACTOR, PUTATIVE (AFU_ORTHOLOGUE AFUA_2G09360)-RELATED"/>
    <property type="match status" value="1"/>
</dbReference>
<dbReference type="AlphaFoldDB" id="A0A1V6Q2A5"/>
<sequence length="637" mass="72228">MPSLYNIAQEYLFVYEVSGFSKAPITACVRENFMKYLFPYPEENSKVSTDLEKRAFSGLSLGYLLTYEMYINATDYFSYFGMFCRGLGPNTLITEDSLRCGPCQSIGATCSLDGTTGLSSQSNSLQRVIDTRQMSVQTGHELYHELTPLYFRYIHNVAHTMFHEANFMHRLYESKAPPILVYAMYSLAARFSNHPHYEETARGQRGKLGASAVESLIHQSITTPSLETIQALILIGYYYGGEGNTKAKHIYSGLARLHAEALGMPNIPKDATIMRQEEYRRTWLSIHIASHWTATDMSIESVSFAHGPEFTPLEVDDVTFASLDPDPPQITSPCNMWAHMAKTLEIFNRTSALLRQLSQGLIPFGDYCIEATGLEHSLDKWEQNLPPNLQYNMENILSCVKNRLGRTFLAMHIGRHHFRQMLFFPFLDARSNRDTPNFSQGAAQCKQSASTVSEIIKNSTDIDGCDLNYFIYGHIAVISSCVHLHALLFSDNAEELTMARQQLVSNFEYLMRIKSYWPVVDHSVARLRKFQNSCQDAISDPFVLDNWMSRFLTEHSSDLSERQMPIMQPEEVIEQNITRHKSADIDFTAERPELTGAPQAIDNLEIGSEVQGLSDLLHDENVTSEALVNHAIDWLLE</sequence>
<comment type="subcellular location">
    <subcellularLocation>
        <location evidence="1">Nucleus</location>
    </subcellularLocation>
</comment>
<dbReference type="Pfam" id="PF04082">
    <property type="entry name" value="Fungal_trans"/>
    <property type="match status" value="1"/>
</dbReference>
<comment type="caution">
    <text evidence="7">The sequence shown here is derived from an EMBL/GenBank/DDBJ whole genome shotgun (WGS) entry which is preliminary data.</text>
</comment>
<dbReference type="GO" id="GO:0005634">
    <property type="term" value="C:nucleus"/>
    <property type="evidence" value="ECO:0007669"/>
    <property type="project" value="UniProtKB-SubCell"/>
</dbReference>
<organism evidence="7 8">
    <name type="scientific">Penicillium antarcticum</name>
    <dbReference type="NCBI Taxonomy" id="416450"/>
    <lineage>
        <taxon>Eukaryota</taxon>
        <taxon>Fungi</taxon>
        <taxon>Dikarya</taxon>
        <taxon>Ascomycota</taxon>
        <taxon>Pezizomycotina</taxon>
        <taxon>Eurotiomycetes</taxon>
        <taxon>Eurotiomycetidae</taxon>
        <taxon>Eurotiales</taxon>
        <taxon>Aspergillaceae</taxon>
        <taxon>Penicillium</taxon>
    </lineage>
</organism>
<dbReference type="GO" id="GO:0000981">
    <property type="term" value="F:DNA-binding transcription factor activity, RNA polymerase II-specific"/>
    <property type="evidence" value="ECO:0007669"/>
    <property type="project" value="InterPro"/>
</dbReference>
<dbReference type="GO" id="GO:0006351">
    <property type="term" value="P:DNA-templated transcription"/>
    <property type="evidence" value="ECO:0007669"/>
    <property type="project" value="InterPro"/>
</dbReference>
<keyword evidence="2" id="KW-0479">Metal-binding</keyword>
<evidence type="ECO:0000256" key="2">
    <source>
        <dbReference type="ARBA" id="ARBA00022723"/>
    </source>
</evidence>
<name>A0A1V6Q2A5_9EURO</name>
<dbReference type="GO" id="GO:0003677">
    <property type="term" value="F:DNA binding"/>
    <property type="evidence" value="ECO:0007669"/>
    <property type="project" value="InterPro"/>
</dbReference>
<evidence type="ECO:0000313" key="7">
    <source>
        <dbReference type="EMBL" id="OQD83177.1"/>
    </source>
</evidence>
<feature type="domain" description="Xylanolytic transcriptional activator regulatory" evidence="6">
    <location>
        <begin position="149"/>
        <end position="301"/>
    </location>
</feature>
<dbReference type="GO" id="GO:0008270">
    <property type="term" value="F:zinc ion binding"/>
    <property type="evidence" value="ECO:0007669"/>
    <property type="project" value="InterPro"/>
</dbReference>
<evidence type="ECO:0000256" key="1">
    <source>
        <dbReference type="ARBA" id="ARBA00004123"/>
    </source>
</evidence>
<reference evidence="8" key="1">
    <citation type="journal article" date="2017" name="Nat. Microbiol.">
        <title>Global analysis of biosynthetic gene clusters reveals vast potential of secondary metabolite production in Penicillium species.</title>
        <authorList>
            <person name="Nielsen J.C."/>
            <person name="Grijseels S."/>
            <person name="Prigent S."/>
            <person name="Ji B."/>
            <person name="Dainat J."/>
            <person name="Nielsen K.F."/>
            <person name="Frisvad J.C."/>
            <person name="Workman M."/>
            <person name="Nielsen J."/>
        </authorList>
    </citation>
    <scope>NUCLEOTIDE SEQUENCE [LARGE SCALE GENOMIC DNA]</scope>
    <source>
        <strain evidence="8">IBT 31811</strain>
    </source>
</reference>
<evidence type="ECO:0000256" key="5">
    <source>
        <dbReference type="ARBA" id="ARBA00023242"/>
    </source>
</evidence>
<keyword evidence="8" id="KW-1185">Reference proteome</keyword>
<dbReference type="EMBL" id="MDYN01000018">
    <property type="protein sequence ID" value="OQD83177.1"/>
    <property type="molecule type" value="Genomic_DNA"/>
</dbReference>
<evidence type="ECO:0000256" key="4">
    <source>
        <dbReference type="ARBA" id="ARBA00023163"/>
    </source>
</evidence>
<evidence type="ECO:0000313" key="8">
    <source>
        <dbReference type="Proteomes" id="UP000191672"/>
    </source>
</evidence>
<dbReference type="PANTHER" id="PTHR47338">
    <property type="entry name" value="ZN(II)2CYS6 TRANSCRIPTION FACTOR (EUROFUNG)-RELATED"/>
    <property type="match status" value="1"/>
</dbReference>
<evidence type="ECO:0000256" key="3">
    <source>
        <dbReference type="ARBA" id="ARBA00023015"/>
    </source>
</evidence>
<dbReference type="CDD" id="cd12148">
    <property type="entry name" value="fungal_TF_MHR"/>
    <property type="match status" value="1"/>
</dbReference>
<keyword evidence="5" id="KW-0539">Nucleus</keyword>
<dbReference type="InterPro" id="IPR050815">
    <property type="entry name" value="TF_fung"/>
</dbReference>
<keyword evidence="4" id="KW-0804">Transcription</keyword>
<dbReference type="InterPro" id="IPR007219">
    <property type="entry name" value="XnlR_reg_dom"/>
</dbReference>
<dbReference type="Proteomes" id="UP000191672">
    <property type="component" value="Unassembled WGS sequence"/>
</dbReference>
<proteinExistence type="predicted"/>
<gene>
    <name evidence="7" type="ORF">PENANT_c018G02498</name>
</gene>
<evidence type="ECO:0000259" key="6">
    <source>
        <dbReference type="Pfam" id="PF04082"/>
    </source>
</evidence>
<accession>A0A1V6Q2A5</accession>
<protein>
    <recommendedName>
        <fullName evidence="6">Xylanolytic transcriptional activator regulatory domain-containing protein</fullName>
    </recommendedName>
</protein>
<keyword evidence="3" id="KW-0805">Transcription regulation</keyword>